<reference evidence="1" key="1">
    <citation type="submission" date="2021-03" db="EMBL/GenBank/DDBJ databases">
        <authorList>
            <consortium name="DOE Joint Genome Institute"/>
            <person name="Ahrendt S."/>
            <person name="Looney B.P."/>
            <person name="Miyauchi S."/>
            <person name="Morin E."/>
            <person name="Drula E."/>
            <person name="Courty P.E."/>
            <person name="Chicoki N."/>
            <person name="Fauchery L."/>
            <person name="Kohler A."/>
            <person name="Kuo A."/>
            <person name="Labutti K."/>
            <person name="Pangilinan J."/>
            <person name="Lipzen A."/>
            <person name="Riley R."/>
            <person name="Andreopoulos W."/>
            <person name="He G."/>
            <person name="Johnson J."/>
            <person name="Barry K.W."/>
            <person name="Grigoriev I.V."/>
            <person name="Nagy L."/>
            <person name="Hibbett D."/>
            <person name="Henrissat B."/>
            <person name="Matheny P.B."/>
            <person name="Labbe J."/>
            <person name="Martin F."/>
        </authorList>
    </citation>
    <scope>NUCLEOTIDE SEQUENCE</scope>
    <source>
        <strain evidence="1">HHB10654</strain>
    </source>
</reference>
<keyword evidence="1" id="KW-0378">Hydrolase</keyword>
<dbReference type="Proteomes" id="UP000814140">
    <property type="component" value="Unassembled WGS sequence"/>
</dbReference>
<accession>A0ACB8SRC6</accession>
<proteinExistence type="predicted"/>
<evidence type="ECO:0000313" key="2">
    <source>
        <dbReference type="Proteomes" id="UP000814140"/>
    </source>
</evidence>
<dbReference type="EMBL" id="MU277232">
    <property type="protein sequence ID" value="KAI0058757.1"/>
    <property type="molecule type" value="Genomic_DNA"/>
</dbReference>
<reference evidence="1" key="2">
    <citation type="journal article" date="2022" name="New Phytol.">
        <title>Evolutionary transition to the ectomycorrhizal habit in the genomes of a hyperdiverse lineage of mushroom-forming fungi.</title>
        <authorList>
            <person name="Looney B."/>
            <person name="Miyauchi S."/>
            <person name="Morin E."/>
            <person name="Drula E."/>
            <person name="Courty P.E."/>
            <person name="Kohler A."/>
            <person name="Kuo A."/>
            <person name="LaButti K."/>
            <person name="Pangilinan J."/>
            <person name="Lipzen A."/>
            <person name="Riley R."/>
            <person name="Andreopoulos W."/>
            <person name="He G."/>
            <person name="Johnson J."/>
            <person name="Nolan M."/>
            <person name="Tritt A."/>
            <person name="Barry K.W."/>
            <person name="Grigoriev I.V."/>
            <person name="Nagy L.G."/>
            <person name="Hibbett D."/>
            <person name="Henrissat B."/>
            <person name="Matheny P.B."/>
            <person name="Labbe J."/>
            <person name="Martin F.M."/>
        </authorList>
    </citation>
    <scope>NUCLEOTIDE SEQUENCE</scope>
    <source>
        <strain evidence="1">HHB10654</strain>
    </source>
</reference>
<comment type="caution">
    <text evidence="1">The sequence shown here is derived from an EMBL/GenBank/DDBJ whole genome shotgun (WGS) entry which is preliminary data.</text>
</comment>
<sequence>MMSTRSLFCNMRLLALVVCFSFAGNVLAAYDLTRMDNLAVYWGQDSAGGQASLSTYCADSTIDNIIMSFLYVFNGAGGMPEIDLANSCSQSGDSVFPGTALADCSFLASQIEQCQKNGKIVTLSLGGATGQVGFSSDSIAKSFADKIWNLFLGGSSSTRPFGKAVLDGVDLDIESGSPDHYAAFVNQIRAHATGASKRYYVTAAPQCPYPDASIGEALNEASFDAVYVQFYNNYCGLNYPNDYNFATWDNWAKTKSANKDIKVYIGAAASAGAAGDGYVGASTLASFAKDAQKTWSSFGGVMLWDASEAAKNNNYDKAIKGIMTGNALALGAKPRSSSTATVSQVNPTQTKTSTAHVSTSSTKVATSNHKVTTSSSKVATSASVAETPGQTWEGNWDHTRTGKHIQRPKAHSRFFRSSKGMI</sequence>
<name>A0ACB8SRC6_9AGAM</name>
<keyword evidence="2" id="KW-1185">Reference proteome</keyword>
<organism evidence="1 2">
    <name type="scientific">Artomyces pyxidatus</name>
    <dbReference type="NCBI Taxonomy" id="48021"/>
    <lineage>
        <taxon>Eukaryota</taxon>
        <taxon>Fungi</taxon>
        <taxon>Dikarya</taxon>
        <taxon>Basidiomycota</taxon>
        <taxon>Agaricomycotina</taxon>
        <taxon>Agaricomycetes</taxon>
        <taxon>Russulales</taxon>
        <taxon>Auriscalpiaceae</taxon>
        <taxon>Artomyces</taxon>
    </lineage>
</organism>
<protein>
    <submittedName>
        <fullName evidence="1">Glycoside hydrolase</fullName>
    </submittedName>
</protein>
<evidence type="ECO:0000313" key="1">
    <source>
        <dbReference type="EMBL" id="KAI0058757.1"/>
    </source>
</evidence>
<gene>
    <name evidence="1" type="ORF">BV25DRAFT_1196652</name>
</gene>